<dbReference type="SMART" id="SM00881">
    <property type="entry name" value="CoA_binding"/>
    <property type="match status" value="1"/>
</dbReference>
<sequence length="130" mass="14607">MQNDIQEFLDQEIWAVVGVSKDPTKFGTKVYHKLKQCGYTVYPINPKLSELDGEPCFPSLSALPVRPDVVSLIVPPQISEQIIDQCAQLGIKRVWMQPGAESDEALMKGRANQMQLIAHECVLVEARSRR</sequence>
<dbReference type="AlphaFoldDB" id="A0A098AZG6"/>
<feature type="domain" description="CoA-binding" evidence="1">
    <location>
        <begin position="8"/>
        <end position="100"/>
    </location>
</feature>
<dbReference type="PANTHER" id="PTHR33303">
    <property type="entry name" value="CYTOPLASMIC PROTEIN-RELATED"/>
    <property type="match status" value="1"/>
</dbReference>
<evidence type="ECO:0000313" key="3">
    <source>
        <dbReference type="EMBL" id="KTE90309.1"/>
    </source>
</evidence>
<dbReference type="InterPro" id="IPR003781">
    <property type="entry name" value="CoA-bd"/>
</dbReference>
<gene>
    <name evidence="3" type="ORF">AT727_24405</name>
    <name evidence="2" type="ORF">DPCES_1620</name>
</gene>
<dbReference type="RefSeq" id="WP_015944114.1">
    <property type="nucleotide sequence ID" value="NZ_JAYFNZ010000021.1"/>
</dbReference>
<dbReference type="InterPro" id="IPR036291">
    <property type="entry name" value="NAD(P)-bd_dom_sf"/>
</dbReference>
<dbReference type="PANTHER" id="PTHR33303:SF2">
    <property type="entry name" value="COA-BINDING DOMAIN-CONTAINING PROTEIN"/>
    <property type="match status" value="1"/>
</dbReference>
<dbReference type="Pfam" id="PF13380">
    <property type="entry name" value="CoA_binding_2"/>
    <property type="match status" value="1"/>
</dbReference>
<dbReference type="EMBL" id="LK996017">
    <property type="protein sequence ID" value="CDX01507.1"/>
    <property type="molecule type" value="Genomic_DNA"/>
</dbReference>
<dbReference type="Proteomes" id="UP000054623">
    <property type="component" value="Unassembled WGS sequence"/>
</dbReference>
<dbReference type="EMBL" id="LOCK01000040">
    <property type="protein sequence ID" value="KTE90309.1"/>
    <property type="molecule type" value="Genomic_DNA"/>
</dbReference>
<dbReference type="SUPFAM" id="SSF51735">
    <property type="entry name" value="NAD(P)-binding Rossmann-fold domains"/>
    <property type="match status" value="1"/>
</dbReference>
<accession>A0A098AZG6</accession>
<dbReference type="PATRIC" id="fig|49338.4.peg.1742"/>
<evidence type="ECO:0000313" key="2">
    <source>
        <dbReference type="EMBL" id="CDX01507.1"/>
    </source>
</evidence>
<dbReference type="Gene3D" id="3.40.50.720">
    <property type="entry name" value="NAD(P)-binding Rossmann-like Domain"/>
    <property type="match status" value="1"/>
</dbReference>
<organism evidence="2">
    <name type="scientific">Desulfitobacterium hafniense</name>
    <name type="common">Desulfitobacterium frappieri</name>
    <dbReference type="NCBI Taxonomy" id="49338"/>
    <lineage>
        <taxon>Bacteria</taxon>
        <taxon>Bacillati</taxon>
        <taxon>Bacillota</taxon>
        <taxon>Clostridia</taxon>
        <taxon>Eubacteriales</taxon>
        <taxon>Desulfitobacteriaceae</taxon>
        <taxon>Desulfitobacterium</taxon>
    </lineage>
</organism>
<evidence type="ECO:0000259" key="1">
    <source>
        <dbReference type="SMART" id="SM00881"/>
    </source>
</evidence>
<protein>
    <submittedName>
        <fullName evidence="2">CoA binding domain protein</fullName>
    </submittedName>
    <submittedName>
        <fullName evidence="3">CoA-binding protein</fullName>
    </submittedName>
</protein>
<reference evidence="2" key="1">
    <citation type="submission" date="2014-07" db="EMBL/GenBank/DDBJ databases">
        <authorList>
            <person name="Hornung V.Bastian."/>
        </authorList>
    </citation>
    <scope>NUCLEOTIDE SEQUENCE</scope>
    <source>
        <strain evidence="2">PCE-S</strain>
    </source>
</reference>
<reference evidence="3 4" key="2">
    <citation type="submission" date="2015-12" db="EMBL/GenBank/DDBJ databases">
        <title>Draft Genome Sequence of Desulfitobacterium hafniense Strain DH, a Sulfate-reducing Bacterium Isolated from Paddy Soils.</title>
        <authorList>
            <person name="Bao P."/>
            <person name="Zhang X."/>
            <person name="Li G."/>
        </authorList>
    </citation>
    <scope>NUCLEOTIDE SEQUENCE [LARGE SCALE GENOMIC DNA]</scope>
    <source>
        <strain evidence="3 4">DH</strain>
    </source>
</reference>
<evidence type="ECO:0000313" key="4">
    <source>
        <dbReference type="Proteomes" id="UP000054623"/>
    </source>
</evidence>
<proteinExistence type="predicted"/>
<dbReference type="OrthoDB" id="9804695at2"/>
<name>A0A098AZG6_DESHA</name>